<dbReference type="Proteomes" id="UP000440578">
    <property type="component" value="Unassembled WGS sequence"/>
</dbReference>
<protein>
    <submittedName>
        <fullName evidence="2">Uncharacterized protein</fullName>
    </submittedName>
</protein>
<comment type="caution">
    <text evidence="2">The sequence shown here is derived from an EMBL/GenBank/DDBJ whole genome shotgun (WGS) entry which is preliminary data.</text>
</comment>
<feature type="region of interest" description="Disordered" evidence="1">
    <location>
        <begin position="1"/>
        <end position="50"/>
    </location>
</feature>
<dbReference type="EMBL" id="VIIS01000383">
    <property type="protein sequence ID" value="KAF0309650.1"/>
    <property type="molecule type" value="Genomic_DNA"/>
</dbReference>
<organism evidence="2 3">
    <name type="scientific">Amphibalanus amphitrite</name>
    <name type="common">Striped barnacle</name>
    <name type="synonym">Balanus amphitrite</name>
    <dbReference type="NCBI Taxonomy" id="1232801"/>
    <lineage>
        <taxon>Eukaryota</taxon>
        <taxon>Metazoa</taxon>
        <taxon>Ecdysozoa</taxon>
        <taxon>Arthropoda</taxon>
        <taxon>Crustacea</taxon>
        <taxon>Multicrustacea</taxon>
        <taxon>Cirripedia</taxon>
        <taxon>Thoracica</taxon>
        <taxon>Thoracicalcarea</taxon>
        <taxon>Balanomorpha</taxon>
        <taxon>Balanoidea</taxon>
        <taxon>Balanidae</taxon>
        <taxon>Amphibalaninae</taxon>
        <taxon>Amphibalanus</taxon>
    </lineage>
</organism>
<accession>A0A6A4X0U0</accession>
<feature type="compositionally biased region" description="Basic and acidic residues" evidence="1">
    <location>
        <begin position="1"/>
        <end position="21"/>
    </location>
</feature>
<gene>
    <name evidence="2" type="ORF">FJT64_019236</name>
</gene>
<dbReference type="AlphaFoldDB" id="A0A6A4X0U0"/>
<evidence type="ECO:0000256" key="1">
    <source>
        <dbReference type="SAM" id="MobiDB-lite"/>
    </source>
</evidence>
<keyword evidence="3" id="KW-1185">Reference proteome</keyword>
<name>A0A6A4X0U0_AMPAM</name>
<proteinExistence type="predicted"/>
<sequence>MWDRARAVRNWDRERHPEPARRPVLRNPDRHGRRLLAGGAGSVSGQPPAGELTDVPAPRTAQAAAPLGGERSLVAMLGCRAA</sequence>
<reference evidence="2 3" key="1">
    <citation type="submission" date="2019-07" db="EMBL/GenBank/DDBJ databases">
        <title>Draft genome assembly of a fouling barnacle, Amphibalanus amphitrite (Darwin, 1854): The first reference genome for Thecostraca.</title>
        <authorList>
            <person name="Kim W."/>
        </authorList>
    </citation>
    <scope>NUCLEOTIDE SEQUENCE [LARGE SCALE GENOMIC DNA]</scope>
    <source>
        <strain evidence="2">SNU_AA5</strain>
        <tissue evidence="2">Soma without cirri and trophi</tissue>
    </source>
</reference>
<evidence type="ECO:0000313" key="2">
    <source>
        <dbReference type="EMBL" id="KAF0309650.1"/>
    </source>
</evidence>
<evidence type="ECO:0000313" key="3">
    <source>
        <dbReference type="Proteomes" id="UP000440578"/>
    </source>
</evidence>